<dbReference type="EMBL" id="PKIZ01000032">
    <property type="protein sequence ID" value="PKZ40778.1"/>
    <property type="molecule type" value="Genomic_DNA"/>
</dbReference>
<dbReference type="RefSeq" id="WP_101850139.1">
    <property type="nucleotide sequence ID" value="NZ_PKIZ01000032.1"/>
</dbReference>
<protein>
    <recommendedName>
        <fullName evidence="4">Leucine rich repeat variant</fullName>
    </recommendedName>
</protein>
<dbReference type="Gene3D" id="1.25.10.10">
    <property type="entry name" value="Leucine-rich Repeat Variant"/>
    <property type="match status" value="1"/>
</dbReference>
<feature type="region of interest" description="Disordered" evidence="1">
    <location>
        <begin position="28"/>
        <end position="47"/>
    </location>
</feature>
<comment type="caution">
    <text evidence="2">The sequence shown here is derived from an EMBL/GenBank/DDBJ whole genome shotgun (WGS) entry which is preliminary data.</text>
</comment>
<sequence>MRERGHEGEVDETYAASVAERAVMADEYPEAVYDPSPTVRTAAARGPLTEEVEAVLAGDEKSRVRAALASNPACSADTLHDLSGDEDQSVRLAVAKHPSTPPEALVAMAGELDRRRDLSIARALAKNPRTPRTALEEWIRGGTEGQRTLARAALRKRAEQAAEGAAGAVLDGADHLGEGLDGARTVAADEMDDALGLRAG</sequence>
<dbReference type="InterPro" id="IPR004830">
    <property type="entry name" value="LRR_variant"/>
</dbReference>
<dbReference type="AlphaFoldDB" id="A0A2I1P816"/>
<name>A0A2I1P816_9MICO</name>
<proteinExistence type="predicted"/>
<accession>A0A2I1P816</accession>
<dbReference type="Proteomes" id="UP000234206">
    <property type="component" value="Unassembled WGS sequence"/>
</dbReference>
<dbReference type="InterPro" id="IPR016024">
    <property type="entry name" value="ARM-type_fold"/>
</dbReference>
<gene>
    <name evidence="2" type="ORF">CYJ76_11255</name>
</gene>
<dbReference type="SUPFAM" id="SSF48371">
    <property type="entry name" value="ARM repeat"/>
    <property type="match status" value="1"/>
</dbReference>
<evidence type="ECO:0000256" key="1">
    <source>
        <dbReference type="SAM" id="MobiDB-lite"/>
    </source>
</evidence>
<dbReference type="OrthoDB" id="5149842at2"/>
<keyword evidence="3" id="KW-1185">Reference proteome</keyword>
<evidence type="ECO:0000313" key="2">
    <source>
        <dbReference type="EMBL" id="PKZ40778.1"/>
    </source>
</evidence>
<reference evidence="2 3" key="1">
    <citation type="submission" date="2017-12" db="EMBL/GenBank/DDBJ databases">
        <title>Phylogenetic diversity of female urinary microbiome.</title>
        <authorList>
            <person name="Thomas-White K."/>
            <person name="Wolfe A.J."/>
        </authorList>
    </citation>
    <scope>NUCLEOTIDE SEQUENCE [LARGE SCALE GENOMIC DNA]</scope>
    <source>
        <strain evidence="2 3">UMB1298</strain>
    </source>
</reference>
<evidence type="ECO:0000313" key="3">
    <source>
        <dbReference type="Proteomes" id="UP000234206"/>
    </source>
</evidence>
<evidence type="ECO:0008006" key="4">
    <source>
        <dbReference type="Google" id="ProtNLM"/>
    </source>
</evidence>
<dbReference type="InterPro" id="IPR011989">
    <property type="entry name" value="ARM-like"/>
</dbReference>
<dbReference type="Pfam" id="PF01816">
    <property type="entry name" value="LRV"/>
    <property type="match status" value="1"/>
</dbReference>
<organism evidence="2 3">
    <name type="scientific">Kytococcus schroeteri</name>
    <dbReference type="NCBI Taxonomy" id="138300"/>
    <lineage>
        <taxon>Bacteria</taxon>
        <taxon>Bacillati</taxon>
        <taxon>Actinomycetota</taxon>
        <taxon>Actinomycetes</taxon>
        <taxon>Micrococcales</taxon>
        <taxon>Kytococcaceae</taxon>
        <taxon>Kytococcus</taxon>
    </lineage>
</organism>